<protein>
    <submittedName>
        <fullName evidence="3">Addiction module toxin RelE</fullName>
    </submittedName>
</protein>
<dbReference type="InterPro" id="IPR035093">
    <property type="entry name" value="RelE/ParE_toxin_dom_sf"/>
</dbReference>
<reference evidence="3 4" key="1">
    <citation type="journal article" date="2016" name="Nat. Commun.">
        <title>Thousands of microbial genomes shed light on interconnected biogeochemical processes in an aquifer system.</title>
        <authorList>
            <person name="Anantharaman K."/>
            <person name="Brown C.T."/>
            <person name="Hug L.A."/>
            <person name="Sharon I."/>
            <person name="Castelle C.J."/>
            <person name="Probst A.J."/>
            <person name="Thomas B.C."/>
            <person name="Singh A."/>
            <person name="Wilkins M.J."/>
            <person name="Karaoz U."/>
            <person name="Brodie E.L."/>
            <person name="Williams K.H."/>
            <person name="Hubbard S.S."/>
            <person name="Banfield J.F."/>
        </authorList>
    </citation>
    <scope>NUCLEOTIDE SEQUENCE [LARGE SCALE GENOMIC DNA]</scope>
</reference>
<name>A0A1F7S2A3_9BACT</name>
<dbReference type="EMBL" id="MGDD01000048">
    <property type="protein sequence ID" value="OGL47926.1"/>
    <property type="molecule type" value="Genomic_DNA"/>
</dbReference>
<dbReference type="InterPro" id="IPR051803">
    <property type="entry name" value="TA_system_RelE-like_toxin"/>
</dbReference>
<evidence type="ECO:0000256" key="1">
    <source>
        <dbReference type="ARBA" id="ARBA00006226"/>
    </source>
</evidence>
<dbReference type="AlphaFoldDB" id="A0A1F7S2A3"/>
<sequence>MVIWSIEAKQDLKRIHNYIARDSKYYAKKVSQDIIEKSEKLIDFPMMGRIVPEIGEPNIRDLLIYSYRLIYEISLNKIEVLALVHGKQDFSFSEI</sequence>
<organism evidence="3 4">
    <name type="scientific">Candidatus Schekmanbacteria bacterium RBG_13_48_7</name>
    <dbReference type="NCBI Taxonomy" id="1817878"/>
    <lineage>
        <taxon>Bacteria</taxon>
        <taxon>Candidatus Schekmaniibacteriota</taxon>
    </lineage>
</organism>
<evidence type="ECO:0000256" key="2">
    <source>
        <dbReference type="ARBA" id="ARBA00022649"/>
    </source>
</evidence>
<dbReference type="Proteomes" id="UP000179266">
    <property type="component" value="Unassembled WGS sequence"/>
</dbReference>
<evidence type="ECO:0000313" key="3">
    <source>
        <dbReference type="EMBL" id="OGL47926.1"/>
    </source>
</evidence>
<proteinExistence type="inferred from homology"/>
<accession>A0A1F7S2A3</accession>
<keyword evidence="2" id="KW-1277">Toxin-antitoxin system</keyword>
<dbReference type="PANTHER" id="PTHR33755:SF5">
    <property type="entry name" value="TYPE II TOXIN-ANTITOXIN SYSTEM RELE_PARE FAMILY TOXIN"/>
    <property type="match status" value="1"/>
</dbReference>
<dbReference type="Pfam" id="PF05016">
    <property type="entry name" value="ParE_toxin"/>
    <property type="match status" value="1"/>
</dbReference>
<dbReference type="Gene3D" id="3.30.2310.20">
    <property type="entry name" value="RelE-like"/>
    <property type="match status" value="1"/>
</dbReference>
<comment type="caution">
    <text evidence="3">The sequence shown here is derived from an EMBL/GenBank/DDBJ whole genome shotgun (WGS) entry which is preliminary data.</text>
</comment>
<gene>
    <name evidence="3" type="ORF">A2161_16360</name>
</gene>
<dbReference type="InterPro" id="IPR007712">
    <property type="entry name" value="RelE/ParE_toxin"/>
</dbReference>
<comment type="similarity">
    <text evidence="1">Belongs to the RelE toxin family.</text>
</comment>
<dbReference type="SUPFAM" id="SSF143011">
    <property type="entry name" value="RelE-like"/>
    <property type="match status" value="1"/>
</dbReference>
<dbReference type="PANTHER" id="PTHR33755">
    <property type="entry name" value="TOXIN PARE1-RELATED"/>
    <property type="match status" value="1"/>
</dbReference>
<evidence type="ECO:0000313" key="4">
    <source>
        <dbReference type="Proteomes" id="UP000179266"/>
    </source>
</evidence>
<dbReference type="NCBIfam" id="TIGR02385">
    <property type="entry name" value="RelE_StbE"/>
    <property type="match status" value="1"/>
</dbReference>